<proteinExistence type="predicted"/>
<reference evidence="1" key="1">
    <citation type="submission" date="2020-02" db="EMBL/GenBank/DDBJ databases">
        <authorList>
            <person name="Meier V. D."/>
        </authorList>
    </citation>
    <scope>NUCLEOTIDE SEQUENCE</scope>
    <source>
        <strain evidence="1">AVDCRST_MAG10</strain>
    </source>
</reference>
<dbReference type="AlphaFoldDB" id="A0A6J4H0M0"/>
<sequence>MTTPGSTHPLDIDLADLVDGILDEPRALQLEAHLTGCIVCRIKRLRLSQAPPAGPARGGEPFPFPGFEVPRLDEGAVPATGELWLAGDEERVLVLVLGPHGVETVLVAPVTFDVEAADDQTVVVDAARSPLGTGIVVHPVQATALPRTVLAGRLATLATAAELPALLAGDAPGTRRGPAIDTDADPRLELRGHIADRLGDVEHDRVRSTLIDDLQALRGAACAVRALDTWPDLPDADRRGWVPLAMVDEVGVVLVVLDTPHGLVDDRDFDVARAVLTRCNASALVVLTRELSDSADVFDAASLNHGIDMPSGAHTPPRPLIAGLVAFDAVTKYLDQHSGARAMSLPTRGPLARVDVGDILRDAAAGAVADSVRKGARFKVVPKRRGYESLAGAPDALGEALGQAFTGGSVAEALLDLARRSDEDETP</sequence>
<dbReference type="EMBL" id="CADCTB010000006">
    <property type="protein sequence ID" value="CAA9211015.1"/>
    <property type="molecule type" value="Genomic_DNA"/>
</dbReference>
<gene>
    <name evidence="1" type="ORF">AVDCRST_MAG10-113</name>
</gene>
<evidence type="ECO:0008006" key="2">
    <source>
        <dbReference type="Google" id="ProtNLM"/>
    </source>
</evidence>
<accession>A0A6J4H0M0</accession>
<organism evidence="1">
    <name type="scientific">uncultured Acidimicrobiales bacterium</name>
    <dbReference type="NCBI Taxonomy" id="310071"/>
    <lineage>
        <taxon>Bacteria</taxon>
        <taxon>Bacillati</taxon>
        <taxon>Actinomycetota</taxon>
        <taxon>Acidimicrobiia</taxon>
        <taxon>Acidimicrobiales</taxon>
        <taxon>environmental samples</taxon>
    </lineage>
</organism>
<name>A0A6J4H0M0_9ACTN</name>
<protein>
    <recommendedName>
        <fullName evidence="2">Zinc-finger domain-containing protein</fullName>
    </recommendedName>
</protein>
<evidence type="ECO:0000313" key="1">
    <source>
        <dbReference type="EMBL" id="CAA9211015.1"/>
    </source>
</evidence>